<gene>
    <name evidence="1" type="ORF">O6H91_02G150900</name>
</gene>
<accession>A0ACC2ELT1</accession>
<evidence type="ECO:0000313" key="2">
    <source>
        <dbReference type="Proteomes" id="UP001162992"/>
    </source>
</evidence>
<comment type="caution">
    <text evidence="1">The sequence shown here is derived from an EMBL/GenBank/DDBJ whole genome shotgun (WGS) entry which is preliminary data.</text>
</comment>
<sequence>MKTRRILLVTRLLQQRDNIARASRPPTQSWCSGVFTLSTLARSKSTECVHENWQSNPNKTLQSQEYFVRKEAVGLYGYDLLKTAKGFRVFAQVAIERSEELISHIKQLPPSMDVVWAMDDISNTVCTVVDAAELCRNTHPDKEFVEEANQASMEMYKFLHHLNTNHALYNSIVRLEESNVLTTEEAKRAAKTLRVDFERGGIHLATEKLERLNKLNLEITLLGREYGENILHDQGQIDIFPSSKIPRNLHHMLSPIQRSKSGVPKVTVEARDIEKGWRVITEPGILSSILKWVPDPEVRKQVYIVGNTVPKANLQVLDRLIEARHEFSKLLGYNSYAEFATAMTIAGSPQVVKAFLIELLSKIHTKVEEELMLLKSFKKQMEDGDSTFNAWDEAYYTNLAKSQALNLNARVVASYFPLTQCMEGLKFTVRSLFGATFLQVPVARGETWHSDVQKWALEHPLEGILGYMFLDLYARKGKFPNCAHFTLRGGRRVSPDEYQLPVVALVCNFSSPASAVSVLNHWEVETLFHEFGHALHSLLSRTDYQHFSGTRTLLDFAETPSNLFEYFAWDYRVLKHFAKHHTSGEVIPKKLVESMNNAKKLLAATELQRQVLYSLMDQSLFGEQSYHAKDTTILVSDLKNQYSSLKHVEHTHWHTRFSHLVSYGAGYYSYLYARCFAASIWQKICAKDPLSLQTGDMLRKGFLQHGGAKDPSIMLRDSLGKEALITSVSGGQTPCIDQLLAEYGI</sequence>
<organism evidence="1 2">
    <name type="scientific">Diphasiastrum complanatum</name>
    <name type="common">Issler's clubmoss</name>
    <name type="synonym">Lycopodium complanatum</name>
    <dbReference type="NCBI Taxonomy" id="34168"/>
    <lineage>
        <taxon>Eukaryota</taxon>
        <taxon>Viridiplantae</taxon>
        <taxon>Streptophyta</taxon>
        <taxon>Embryophyta</taxon>
        <taxon>Tracheophyta</taxon>
        <taxon>Lycopodiopsida</taxon>
        <taxon>Lycopodiales</taxon>
        <taxon>Lycopodiaceae</taxon>
        <taxon>Lycopodioideae</taxon>
        <taxon>Diphasiastrum</taxon>
    </lineage>
</organism>
<protein>
    <submittedName>
        <fullName evidence="1">Uncharacterized protein</fullName>
    </submittedName>
</protein>
<name>A0ACC2ELT1_DIPCM</name>
<evidence type="ECO:0000313" key="1">
    <source>
        <dbReference type="EMBL" id="KAJ7567508.1"/>
    </source>
</evidence>
<dbReference type="Proteomes" id="UP001162992">
    <property type="component" value="Chromosome 2"/>
</dbReference>
<dbReference type="EMBL" id="CM055093">
    <property type="protein sequence ID" value="KAJ7567508.1"/>
    <property type="molecule type" value="Genomic_DNA"/>
</dbReference>
<proteinExistence type="predicted"/>
<keyword evidence="2" id="KW-1185">Reference proteome</keyword>
<reference evidence="2" key="1">
    <citation type="journal article" date="2024" name="Proc. Natl. Acad. Sci. U.S.A.">
        <title>Extraordinary preservation of gene collinearity over three hundred million years revealed in homosporous lycophytes.</title>
        <authorList>
            <person name="Li C."/>
            <person name="Wickell D."/>
            <person name="Kuo L.Y."/>
            <person name="Chen X."/>
            <person name="Nie B."/>
            <person name="Liao X."/>
            <person name="Peng D."/>
            <person name="Ji J."/>
            <person name="Jenkins J."/>
            <person name="Williams M."/>
            <person name="Shu S."/>
            <person name="Plott C."/>
            <person name="Barry K."/>
            <person name="Rajasekar S."/>
            <person name="Grimwood J."/>
            <person name="Han X."/>
            <person name="Sun S."/>
            <person name="Hou Z."/>
            <person name="He W."/>
            <person name="Dai G."/>
            <person name="Sun C."/>
            <person name="Schmutz J."/>
            <person name="Leebens-Mack J.H."/>
            <person name="Li F.W."/>
            <person name="Wang L."/>
        </authorList>
    </citation>
    <scope>NUCLEOTIDE SEQUENCE [LARGE SCALE GENOMIC DNA]</scope>
    <source>
        <strain evidence="2">cv. PW_Plant_1</strain>
    </source>
</reference>